<feature type="transmembrane region" description="Helical" evidence="6">
    <location>
        <begin position="71"/>
        <end position="92"/>
    </location>
</feature>
<feature type="transmembrane region" description="Helical" evidence="6">
    <location>
        <begin position="98"/>
        <end position="118"/>
    </location>
</feature>
<dbReference type="AlphaFoldDB" id="A0A9D7DXA3"/>
<comment type="similarity">
    <text evidence="2">Belongs to the GtrA family.</text>
</comment>
<name>A0A9D7DXA3_9PROT</name>
<evidence type="ECO:0000256" key="5">
    <source>
        <dbReference type="ARBA" id="ARBA00023136"/>
    </source>
</evidence>
<evidence type="ECO:0000256" key="6">
    <source>
        <dbReference type="SAM" id="Phobius"/>
    </source>
</evidence>
<evidence type="ECO:0000259" key="7">
    <source>
        <dbReference type="Pfam" id="PF04138"/>
    </source>
</evidence>
<dbReference type="PANTHER" id="PTHR38459">
    <property type="entry name" value="PROPHAGE BACTOPRENOL-LINKED GLUCOSE TRANSLOCASE HOMOLOG"/>
    <property type="match status" value="1"/>
</dbReference>
<evidence type="ECO:0000256" key="2">
    <source>
        <dbReference type="ARBA" id="ARBA00009399"/>
    </source>
</evidence>
<dbReference type="PANTHER" id="PTHR38459:SF1">
    <property type="entry name" value="PROPHAGE BACTOPRENOL-LINKED GLUCOSE TRANSLOCASE HOMOLOG"/>
    <property type="match status" value="1"/>
</dbReference>
<organism evidence="8 9">
    <name type="scientific">Candidatus Methylophosphatis roskildensis</name>
    <dbReference type="NCBI Taxonomy" id="2899263"/>
    <lineage>
        <taxon>Bacteria</taxon>
        <taxon>Pseudomonadati</taxon>
        <taxon>Pseudomonadota</taxon>
        <taxon>Betaproteobacteria</taxon>
        <taxon>Nitrosomonadales</taxon>
        <taxon>Sterolibacteriaceae</taxon>
        <taxon>Candidatus Methylophosphatis</taxon>
    </lineage>
</organism>
<gene>
    <name evidence="8" type="ORF">IPH26_06190</name>
</gene>
<keyword evidence="4 6" id="KW-1133">Transmembrane helix</keyword>
<dbReference type="EMBL" id="JADJEV010000003">
    <property type="protein sequence ID" value="MBK6972541.1"/>
    <property type="molecule type" value="Genomic_DNA"/>
</dbReference>
<comment type="caution">
    <text evidence="8">The sequence shown here is derived from an EMBL/GenBank/DDBJ whole genome shotgun (WGS) entry which is preliminary data.</text>
</comment>
<keyword evidence="3 6" id="KW-0812">Transmembrane</keyword>
<keyword evidence="5 6" id="KW-0472">Membrane</keyword>
<reference evidence="8" key="1">
    <citation type="submission" date="2020-10" db="EMBL/GenBank/DDBJ databases">
        <title>Connecting structure to function with the recovery of over 1000 high-quality activated sludge metagenome-assembled genomes encoding full-length rRNA genes using long-read sequencing.</title>
        <authorList>
            <person name="Singleton C.M."/>
            <person name="Petriglieri F."/>
            <person name="Kristensen J.M."/>
            <person name="Kirkegaard R.H."/>
            <person name="Michaelsen T.Y."/>
            <person name="Andersen M.H."/>
            <person name="Karst S.M."/>
            <person name="Dueholm M.S."/>
            <person name="Nielsen P.H."/>
            <person name="Albertsen M."/>
        </authorList>
    </citation>
    <scope>NUCLEOTIDE SEQUENCE</scope>
    <source>
        <strain evidence="8">Bjer_18-Q3-R1-45_BAT3C.347</strain>
    </source>
</reference>
<evidence type="ECO:0000313" key="8">
    <source>
        <dbReference type="EMBL" id="MBK6972541.1"/>
    </source>
</evidence>
<evidence type="ECO:0000256" key="3">
    <source>
        <dbReference type="ARBA" id="ARBA00022692"/>
    </source>
</evidence>
<dbReference type="Proteomes" id="UP000807785">
    <property type="component" value="Unassembled WGS sequence"/>
</dbReference>
<comment type="subcellular location">
    <subcellularLocation>
        <location evidence="1">Membrane</location>
        <topology evidence="1">Multi-pass membrane protein</topology>
    </subcellularLocation>
</comment>
<sequence length="136" mass="14513">MKPLVLFAVAGVVGYVVDAGVLLALAAFADPYLGRIASFCAAVLTTWLINRRLAFRNAASGVRKRTEFLRYFATSAGGGAVNLAIYSLLVYVFDLGRIWLPAAVAAGSLAGMLVNFSLSKRFVFIARNPQESQPGP</sequence>
<dbReference type="GO" id="GO:0000271">
    <property type="term" value="P:polysaccharide biosynthetic process"/>
    <property type="evidence" value="ECO:0007669"/>
    <property type="project" value="InterPro"/>
</dbReference>
<dbReference type="InterPro" id="IPR051401">
    <property type="entry name" value="GtrA_CellWall_Glycosyl"/>
</dbReference>
<evidence type="ECO:0000256" key="4">
    <source>
        <dbReference type="ARBA" id="ARBA00022989"/>
    </source>
</evidence>
<feature type="transmembrane region" description="Helical" evidence="6">
    <location>
        <begin position="5"/>
        <end position="26"/>
    </location>
</feature>
<evidence type="ECO:0000313" key="9">
    <source>
        <dbReference type="Proteomes" id="UP000807785"/>
    </source>
</evidence>
<protein>
    <submittedName>
        <fullName evidence="8">GtrA family protein</fullName>
    </submittedName>
</protein>
<accession>A0A9D7DXA3</accession>
<dbReference type="InterPro" id="IPR007267">
    <property type="entry name" value="GtrA_DPMS_TM"/>
</dbReference>
<dbReference type="GO" id="GO:0005886">
    <property type="term" value="C:plasma membrane"/>
    <property type="evidence" value="ECO:0007669"/>
    <property type="project" value="TreeGrafter"/>
</dbReference>
<proteinExistence type="inferred from homology"/>
<feature type="domain" description="GtrA/DPMS transmembrane" evidence="7">
    <location>
        <begin position="7"/>
        <end position="124"/>
    </location>
</feature>
<dbReference type="Pfam" id="PF04138">
    <property type="entry name" value="GtrA_DPMS_TM"/>
    <property type="match status" value="1"/>
</dbReference>
<feature type="transmembrane region" description="Helical" evidence="6">
    <location>
        <begin position="32"/>
        <end position="50"/>
    </location>
</feature>
<evidence type="ECO:0000256" key="1">
    <source>
        <dbReference type="ARBA" id="ARBA00004141"/>
    </source>
</evidence>